<organism evidence="3 4">
    <name type="scientific">Nonomuraea endophytica</name>
    <dbReference type="NCBI Taxonomy" id="714136"/>
    <lineage>
        <taxon>Bacteria</taxon>
        <taxon>Bacillati</taxon>
        <taxon>Actinomycetota</taxon>
        <taxon>Actinomycetes</taxon>
        <taxon>Streptosporangiales</taxon>
        <taxon>Streptosporangiaceae</taxon>
        <taxon>Nonomuraea</taxon>
    </lineage>
</organism>
<dbReference type="PANTHER" id="PTHR10157:SF23">
    <property type="entry name" value="MOXD1 HOMOLOG 1"/>
    <property type="match status" value="1"/>
</dbReference>
<dbReference type="EMBL" id="JACHIN010000010">
    <property type="protein sequence ID" value="MBB5081155.1"/>
    <property type="molecule type" value="Genomic_DNA"/>
</dbReference>
<evidence type="ECO:0000313" key="3">
    <source>
        <dbReference type="EMBL" id="MBB5081155.1"/>
    </source>
</evidence>
<dbReference type="InterPro" id="IPR036939">
    <property type="entry name" value="Cu2_ascorb_mOase_N_sf"/>
</dbReference>
<dbReference type="GO" id="GO:0004500">
    <property type="term" value="F:dopamine beta-monooxygenase activity"/>
    <property type="evidence" value="ECO:0007669"/>
    <property type="project" value="InterPro"/>
</dbReference>
<dbReference type="PANTHER" id="PTHR10157">
    <property type="entry name" value="DOPAMINE BETA HYDROXYLASE RELATED"/>
    <property type="match status" value="1"/>
</dbReference>
<protein>
    <recommendedName>
        <fullName evidence="2">Copper type II ascorbate-dependent monooxygenase C-terminal domain-containing protein</fullName>
    </recommendedName>
</protein>
<dbReference type="InterPro" id="IPR000945">
    <property type="entry name" value="DBH-like"/>
</dbReference>
<dbReference type="Pfam" id="PF03712">
    <property type="entry name" value="Cu2_monoox_C"/>
    <property type="match status" value="1"/>
</dbReference>
<dbReference type="Gene3D" id="2.60.120.310">
    <property type="entry name" value="Copper type II, ascorbate-dependent monooxygenase, N-terminal domain"/>
    <property type="match status" value="1"/>
</dbReference>
<comment type="caution">
    <text evidence="3">The sequence shown here is derived from an EMBL/GenBank/DDBJ whole genome shotgun (WGS) entry which is preliminary data.</text>
</comment>
<dbReference type="Gene3D" id="2.60.120.230">
    <property type="match status" value="1"/>
</dbReference>
<gene>
    <name evidence="3" type="ORF">HNR40_006650</name>
</gene>
<feature type="domain" description="Copper type II ascorbate-dependent monooxygenase C-terminal" evidence="2">
    <location>
        <begin position="225"/>
        <end position="319"/>
    </location>
</feature>
<dbReference type="AlphaFoldDB" id="A0A7W8A9L9"/>
<evidence type="ECO:0000259" key="2">
    <source>
        <dbReference type="Pfam" id="PF03712"/>
    </source>
</evidence>
<accession>A0A7W8A9L9</accession>
<name>A0A7W8A9L9_9ACTN</name>
<proteinExistence type="predicted"/>
<evidence type="ECO:0000256" key="1">
    <source>
        <dbReference type="ARBA" id="ARBA00023157"/>
    </source>
</evidence>
<evidence type="ECO:0000313" key="4">
    <source>
        <dbReference type="Proteomes" id="UP000568380"/>
    </source>
</evidence>
<dbReference type="RefSeq" id="WP_312896609.1">
    <property type="nucleotide sequence ID" value="NZ_JACHIN010000010.1"/>
</dbReference>
<keyword evidence="1" id="KW-1015">Disulfide bond</keyword>
<sequence length="325" mass="34314">MTATMPKPYTPKPPAGGTDVYRCFLVDPGLGGADAFLTGTQFAAQNSDVVHHAILFSVAPEALAEVKQVDAKDDGEGWTCFGDAGVDNAAWIGHWAPGTNEVLLDPKLGYPMAKGGALVMQVHYSTLALDGKPAGTDQSSVRLRLASGKRTPLVTALFPAPTELPCTASEKGPLCEREAAIQDIGKRLGRASATQAGALLEQCAKGKVKPGPTQHCDLTSPAAFTLHALAGHMHLLGRSIKVELNPGKADGRTLLDVPEYNFDNQALQPLPEPVAVKKGDTIRVTCTHDASLRAQLPLLQKLPPRYVVWGEGTQDEMCLGIAVAS</sequence>
<dbReference type="GO" id="GO:0005507">
    <property type="term" value="F:copper ion binding"/>
    <property type="evidence" value="ECO:0007669"/>
    <property type="project" value="InterPro"/>
</dbReference>
<dbReference type="InterPro" id="IPR008977">
    <property type="entry name" value="PHM/PNGase_F_dom_sf"/>
</dbReference>
<reference evidence="3 4" key="1">
    <citation type="submission" date="2020-08" db="EMBL/GenBank/DDBJ databases">
        <title>Genomic Encyclopedia of Type Strains, Phase IV (KMG-IV): sequencing the most valuable type-strain genomes for metagenomic binning, comparative biology and taxonomic classification.</title>
        <authorList>
            <person name="Goeker M."/>
        </authorList>
    </citation>
    <scope>NUCLEOTIDE SEQUENCE [LARGE SCALE GENOMIC DNA]</scope>
    <source>
        <strain evidence="3 4">DSM 45385</strain>
    </source>
</reference>
<dbReference type="Proteomes" id="UP000568380">
    <property type="component" value="Unassembled WGS sequence"/>
</dbReference>
<dbReference type="SUPFAM" id="SSF49742">
    <property type="entry name" value="PHM/PNGase F"/>
    <property type="match status" value="2"/>
</dbReference>
<dbReference type="InterPro" id="IPR014784">
    <property type="entry name" value="Cu2_ascorb_mOase-like_C"/>
</dbReference>
<dbReference type="InterPro" id="IPR024548">
    <property type="entry name" value="Cu2_monoox_C"/>
</dbReference>
<keyword evidence="4" id="KW-1185">Reference proteome</keyword>